<keyword evidence="1" id="KW-0812">Transmembrane</keyword>
<evidence type="ECO:0000313" key="2">
    <source>
        <dbReference type="EMBL" id="OGN17588.1"/>
    </source>
</evidence>
<dbReference type="STRING" id="1802685.A3C88_02375"/>
<reference evidence="2 3" key="1">
    <citation type="journal article" date="2016" name="Nat. Commun.">
        <title>Thousands of microbial genomes shed light on interconnected biogeochemical processes in an aquifer system.</title>
        <authorList>
            <person name="Anantharaman K."/>
            <person name="Brown C.T."/>
            <person name="Hug L.A."/>
            <person name="Sharon I."/>
            <person name="Castelle C.J."/>
            <person name="Probst A.J."/>
            <person name="Thomas B.C."/>
            <person name="Singh A."/>
            <person name="Wilkins M.J."/>
            <person name="Karaoz U."/>
            <person name="Brodie E.L."/>
            <person name="Williams K.H."/>
            <person name="Hubbard S.S."/>
            <person name="Banfield J.F."/>
        </authorList>
    </citation>
    <scope>NUCLEOTIDE SEQUENCE [LARGE SCALE GENOMIC DNA]</scope>
</reference>
<feature type="transmembrane region" description="Helical" evidence="1">
    <location>
        <begin position="91"/>
        <end position="111"/>
    </location>
</feature>
<protein>
    <recommendedName>
        <fullName evidence="4">Ferric oxidoreductase domain-containing protein</fullName>
    </recommendedName>
</protein>
<comment type="caution">
    <text evidence="2">The sequence shown here is derived from an EMBL/GenBank/DDBJ whole genome shotgun (WGS) entry which is preliminary data.</text>
</comment>
<dbReference type="Proteomes" id="UP000178117">
    <property type="component" value="Unassembled WGS sequence"/>
</dbReference>
<keyword evidence="1" id="KW-0472">Membrane</keyword>
<gene>
    <name evidence="2" type="ORF">A3C88_02375</name>
</gene>
<feature type="transmembrane region" description="Helical" evidence="1">
    <location>
        <begin position="155"/>
        <end position="173"/>
    </location>
</feature>
<evidence type="ECO:0008006" key="4">
    <source>
        <dbReference type="Google" id="ProtNLM"/>
    </source>
</evidence>
<feature type="transmembrane region" description="Helical" evidence="1">
    <location>
        <begin position="58"/>
        <end position="79"/>
    </location>
</feature>
<feature type="transmembrane region" description="Helical" evidence="1">
    <location>
        <begin position="123"/>
        <end position="143"/>
    </location>
</feature>
<dbReference type="EMBL" id="MGJZ01000007">
    <property type="protein sequence ID" value="OGN17588.1"/>
    <property type="molecule type" value="Genomic_DNA"/>
</dbReference>
<evidence type="ECO:0000313" key="3">
    <source>
        <dbReference type="Proteomes" id="UP000178117"/>
    </source>
</evidence>
<organism evidence="2 3">
    <name type="scientific">Candidatus Yanofskybacteria bacterium RIFCSPHIGHO2_02_FULL_50_12</name>
    <dbReference type="NCBI Taxonomy" id="1802685"/>
    <lineage>
        <taxon>Bacteria</taxon>
        <taxon>Candidatus Yanofskyibacteriota</taxon>
    </lineage>
</organism>
<name>A0A1F8FYD2_9BACT</name>
<dbReference type="AlphaFoldDB" id="A0A1F8FYD2"/>
<accession>A0A1F8FYD2</accession>
<keyword evidence="1" id="KW-1133">Transmembrane helix</keyword>
<evidence type="ECO:0000256" key="1">
    <source>
        <dbReference type="SAM" id="Phobius"/>
    </source>
</evidence>
<sequence length="179" mass="21492">MVGLSVFVWGQGLAWQFGELSGYQLFPLFGLLAFTVMWAHYAVYFLQQIFKFGEDRWYLPITRYIVLFSLLMHPGLLIWMRWRDGFPPSTIFGLGGWVLVGIASWFIFMIFESHRWYRDQAWWRWITWANGVAMILIIFHALNLGSDLQIGWFRWVWYFFGVSLVVFLIKEYYDSRRGR</sequence>
<proteinExistence type="predicted"/>
<feature type="transmembrane region" description="Helical" evidence="1">
    <location>
        <begin position="24"/>
        <end position="46"/>
    </location>
</feature>